<evidence type="ECO:0000259" key="3">
    <source>
        <dbReference type="Pfam" id="PF01557"/>
    </source>
</evidence>
<evidence type="ECO:0000256" key="2">
    <source>
        <dbReference type="SAM" id="MobiDB-lite"/>
    </source>
</evidence>
<feature type="region of interest" description="Disordered" evidence="2">
    <location>
        <begin position="279"/>
        <end position="307"/>
    </location>
</feature>
<name>A0ABQ3ACD8_9ACTN</name>
<evidence type="ECO:0000256" key="1">
    <source>
        <dbReference type="ARBA" id="ARBA00022723"/>
    </source>
</evidence>
<sequence length="307" mass="32887">MRIAKSSNSASGHGITVGHEGQWFALSDIKGYESVTRIGELVRDDADLRALKESVERQAGELASVRPDFERAATIVDPGADIWGAGLNYRRHSEDLESEQPRSGPGSYLRPANCLIGNGDHIELPRQSGRVTAEAELGLVIKTPCKNVDRSEWRSVVAGVTAVLDMTAEDVIRENPRHIPWAKGFDTFCSVGPVLVTLDELSDADLASLRVATVRNGETVAAATPADMKFGLDRLVEYFSAGRTLEPGTVICTGTPGAAPLAAGDTVQAVVEHVGTLTHPVRKDEERPQEIRRPATHGEGGRHGEGG</sequence>
<evidence type="ECO:0000313" key="5">
    <source>
        <dbReference type="Proteomes" id="UP000600946"/>
    </source>
</evidence>
<dbReference type="Gene3D" id="3.90.850.10">
    <property type="entry name" value="Fumarylacetoacetase-like, C-terminal domain"/>
    <property type="match status" value="1"/>
</dbReference>
<dbReference type="PANTHER" id="PTHR11820">
    <property type="entry name" value="ACYLPYRUVASE"/>
    <property type="match status" value="1"/>
</dbReference>
<reference evidence="5" key="1">
    <citation type="journal article" date="2019" name="Int. J. Syst. Evol. Microbiol.">
        <title>The Global Catalogue of Microorganisms (GCM) 10K type strain sequencing project: providing services to taxonomists for standard genome sequencing and annotation.</title>
        <authorList>
            <consortium name="The Broad Institute Genomics Platform"/>
            <consortium name="The Broad Institute Genome Sequencing Center for Infectious Disease"/>
            <person name="Wu L."/>
            <person name="Ma J."/>
        </authorList>
    </citation>
    <scope>NUCLEOTIDE SEQUENCE [LARGE SCALE GENOMIC DNA]</scope>
    <source>
        <strain evidence="5">JCM 4594</strain>
    </source>
</reference>
<dbReference type="Proteomes" id="UP000600946">
    <property type="component" value="Unassembled WGS sequence"/>
</dbReference>
<protein>
    <recommendedName>
        <fullName evidence="3">Fumarylacetoacetase-like C-terminal domain-containing protein</fullName>
    </recommendedName>
</protein>
<evidence type="ECO:0000313" key="4">
    <source>
        <dbReference type="EMBL" id="GGY40778.1"/>
    </source>
</evidence>
<dbReference type="GeneID" id="96291799"/>
<dbReference type="RefSeq" id="WP_190027745.1">
    <property type="nucleotide sequence ID" value="NZ_BMUU01000006.1"/>
</dbReference>
<feature type="domain" description="Fumarylacetoacetase-like C-terminal" evidence="3">
    <location>
        <begin position="82"/>
        <end position="281"/>
    </location>
</feature>
<accession>A0ABQ3ACD8</accession>
<keyword evidence="5" id="KW-1185">Reference proteome</keyword>
<organism evidence="4 5">
    <name type="scientific">Streptomyces xanthochromogenes</name>
    <dbReference type="NCBI Taxonomy" id="67384"/>
    <lineage>
        <taxon>Bacteria</taxon>
        <taxon>Bacillati</taxon>
        <taxon>Actinomycetota</taxon>
        <taxon>Actinomycetes</taxon>
        <taxon>Kitasatosporales</taxon>
        <taxon>Streptomycetaceae</taxon>
        <taxon>Streptomyces</taxon>
    </lineage>
</organism>
<gene>
    <name evidence="4" type="ORF">GCM10010326_38560</name>
</gene>
<comment type="caution">
    <text evidence="4">The sequence shown here is derived from an EMBL/GenBank/DDBJ whole genome shotgun (WGS) entry which is preliminary data.</text>
</comment>
<dbReference type="EMBL" id="BMUU01000006">
    <property type="protein sequence ID" value="GGY40778.1"/>
    <property type="molecule type" value="Genomic_DNA"/>
</dbReference>
<dbReference type="Pfam" id="PF01557">
    <property type="entry name" value="FAA_hydrolase"/>
    <property type="match status" value="1"/>
</dbReference>
<dbReference type="InterPro" id="IPR036663">
    <property type="entry name" value="Fumarylacetoacetase_C_sf"/>
</dbReference>
<keyword evidence="1" id="KW-0479">Metal-binding</keyword>
<dbReference type="SUPFAM" id="SSF56529">
    <property type="entry name" value="FAH"/>
    <property type="match status" value="1"/>
</dbReference>
<feature type="compositionally biased region" description="Basic and acidic residues" evidence="2">
    <location>
        <begin position="281"/>
        <end position="293"/>
    </location>
</feature>
<dbReference type="PANTHER" id="PTHR11820:SF7">
    <property type="entry name" value="ACYLPYRUVASE FAHD1, MITOCHONDRIAL"/>
    <property type="match status" value="1"/>
</dbReference>
<dbReference type="InterPro" id="IPR011234">
    <property type="entry name" value="Fumarylacetoacetase-like_C"/>
</dbReference>
<proteinExistence type="predicted"/>